<dbReference type="KEGG" id="mde:101887905"/>
<evidence type="ECO:0000313" key="1">
    <source>
        <dbReference type="EnsemblMetazoa" id="MDOA011274-PA"/>
    </source>
</evidence>
<dbReference type="VEuPathDB" id="VectorBase:MDOMA2_017842"/>
<accession>A0A1I8N3X2</accession>
<dbReference type="AlphaFoldDB" id="A0A1I8N3X2"/>
<reference evidence="1" key="1">
    <citation type="submission" date="2020-05" db="UniProtKB">
        <authorList>
            <consortium name="EnsemblMetazoa"/>
        </authorList>
    </citation>
    <scope>IDENTIFICATION</scope>
    <source>
        <strain evidence="1">Aabys</strain>
    </source>
</reference>
<dbReference type="RefSeq" id="XP_005184547.3">
    <property type="nucleotide sequence ID" value="XM_005184490.4"/>
</dbReference>
<dbReference type="OrthoDB" id="8023081at2759"/>
<protein>
    <submittedName>
        <fullName evidence="1">Uncharacterized protein</fullName>
    </submittedName>
</protein>
<dbReference type="EnsemblMetazoa" id="MDOA011274-RA">
    <property type="protein sequence ID" value="MDOA011274-PA"/>
    <property type="gene ID" value="MDOA011274"/>
</dbReference>
<name>A0A1I8N3X2_MUSDO</name>
<organism evidence="1">
    <name type="scientific">Musca domestica</name>
    <name type="common">House fly</name>
    <dbReference type="NCBI Taxonomy" id="7370"/>
    <lineage>
        <taxon>Eukaryota</taxon>
        <taxon>Metazoa</taxon>
        <taxon>Ecdysozoa</taxon>
        <taxon>Arthropoda</taxon>
        <taxon>Hexapoda</taxon>
        <taxon>Insecta</taxon>
        <taxon>Pterygota</taxon>
        <taxon>Neoptera</taxon>
        <taxon>Endopterygota</taxon>
        <taxon>Diptera</taxon>
        <taxon>Brachycera</taxon>
        <taxon>Muscomorpha</taxon>
        <taxon>Muscoidea</taxon>
        <taxon>Muscidae</taxon>
        <taxon>Musca</taxon>
    </lineage>
</organism>
<proteinExistence type="predicted"/>
<sequence>MAKCRKDGDWYYTETKPLSFKTTAHEMLESEGRNMTKPRIVGRKQLNFQSYPMNDFRFNLMRFHEPETLPLTTSYCRDYPAPYQSYPCKPKTDEEIMPDSLFNRKPPSEFGMRQTSKFKFMDGQFVNLSESRKKINFMRQMRNAHFKLV</sequence>
<dbReference type="eggNOG" id="ENOG502TD5Y">
    <property type="taxonomic scope" value="Eukaryota"/>
</dbReference>
<gene>
    <name evidence="1" type="primary">101887905</name>
</gene>
<dbReference type="VEuPathDB" id="VectorBase:MDOA011274"/>